<keyword evidence="1" id="KW-0472">Membrane</keyword>
<feature type="transmembrane region" description="Helical" evidence="1">
    <location>
        <begin position="103"/>
        <end position="132"/>
    </location>
</feature>
<name>A0A916RZT8_9BACI</name>
<keyword evidence="1" id="KW-0812">Transmembrane</keyword>
<proteinExistence type="predicted"/>
<organism evidence="2 3">
    <name type="scientific">Ornithinibacillus halotolerans</name>
    <dbReference type="NCBI Taxonomy" id="1274357"/>
    <lineage>
        <taxon>Bacteria</taxon>
        <taxon>Bacillati</taxon>
        <taxon>Bacillota</taxon>
        <taxon>Bacilli</taxon>
        <taxon>Bacillales</taxon>
        <taxon>Bacillaceae</taxon>
        <taxon>Ornithinibacillus</taxon>
    </lineage>
</organism>
<reference evidence="2" key="2">
    <citation type="submission" date="2020-09" db="EMBL/GenBank/DDBJ databases">
        <authorList>
            <person name="Sun Q."/>
            <person name="Zhou Y."/>
        </authorList>
    </citation>
    <scope>NUCLEOTIDE SEQUENCE</scope>
    <source>
        <strain evidence="2">CGMCC 1.12408</strain>
    </source>
</reference>
<evidence type="ECO:0000256" key="1">
    <source>
        <dbReference type="SAM" id="Phobius"/>
    </source>
</evidence>
<keyword evidence="1" id="KW-1133">Transmembrane helix</keyword>
<feature type="transmembrane region" description="Helical" evidence="1">
    <location>
        <begin position="23"/>
        <end position="42"/>
    </location>
</feature>
<dbReference type="RefSeq" id="WP_188384678.1">
    <property type="nucleotide sequence ID" value="NZ_BMEY01000010.1"/>
</dbReference>
<keyword evidence="3" id="KW-1185">Reference proteome</keyword>
<evidence type="ECO:0000313" key="2">
    <source>
        <dbReference type="EMBL" id="GGA77795.1"/>
    </source>
</evidence>
<accession>A0A916RZT8</accession>
<feature type="transmembrane region" description="Helical" evidence="1">
    <location>
        <begin position="179"/>
        <end position="197"/>
    </location>
</feature>
<feature type="transmembrane region" description="Helical" evidence="1">
    <location>
        <begin position="217"/>
        <end position="239"/>
    </location>
</feature>
<evidence type="ECO:0000313" key="3">
    <source>
        <dbReference type="Proteomes" id="UP000613512"/>
    </source>
</evidence>
<comment type="caution">
    <text evidence="2">The sequence shown here is derived from an EMBL/GenBank/DDBJ whole genome shotgun (WGS) entry which is preliminary data.</text>
</comment>
<dbReference type="AlphaFoldDB" id="A0A916RZT8"/>
<protein>
    <submittedName>
        <fullName evidence="2">Uncharacterized protein</fullName>
    </submittedName>
</protein>
<dbReference type="Proteomes" id="UP000613512">
    <property type="component" value="Unassembled WGS sequence"/>
</dbReference>
<feature type="transmembrane region" description="Helical" evidence="1">
    <location>
        <begin position="152"/>
        <end position="172"/>
    </location>
</feature>
<reference evidence="2" key="1">
    <citation type="journal article" date="2014" name="Int. J. Syst. Evol. Microbiol.">
        <title>Complete genome sequence of Corynebacterium casei LMG S-19264T (=DSM 44701T), isolated from a smear-ripened cheese.</title>
        <authorList>
            <consortium name="US DOE Joint Genome Institute (JGI-PGF)"/>
            <person name="Walter F."/>
            <person name="Albersmeier A."/>
            <person name="Kalinowski J."/>
            <person name="Ruckert C."/>
        </authorList>
    </citation>
    <scope>NUCLEOTIDE SEQUENCE</scope>
    <source>
        <strain evidence="2">CGMCC 1.12408</strain>
    </source>
</reference>
<sequence>MSLANVNLSNIVIKQYRYKMKSFIGVFLALMVIQVFGILISMLGASSSGFSNGFFFINVTSYTANVVIAFTMIWAFTNAIIVTTKSYREDDFTFISNRLSYNLSNILFLITACVIGAITAFLSRGVIYILVFFVNDLETFLTVNQEVNMADYLIGVLATILIVLLAGAAGYVVGMLFQLNKLLIFILPVFVFGLDFIRTSNESTLQRIFEFYFTEQVFTIFVVKTIMTILLGFGLAALLTNRMEVRR</sequence>
<feature type="transmembrane region" description="Helical" evidence="1">
    <location>
        <begin position="62"/>
        <end position="82"/>
    </location>
</feature>
<dbReference type="EMBL" id="BMEY01000010">
    <property type="protein sequence ID" value="GGA77795.1"/>
    <property type="molecule type" value="Genomic_DNA"/>
</dbReference>
<gene>
    <name evidence="2" type="ORF">GCM10008025_21600</name>
</gene>